<dbReference type="OrthoDB" id="232671at2759"/>
<feature type="transmembrane region" description="Helical" evidence="3">
    <location>
        <begin position="333"/>
        <end position="354"/>
    </location>
</feature>
<protein>
    <submittedName>
        <fullName evidence="4">Uncharacterized protein</fullName>
    </submittedName>
</protein>
<feature type="transmembrane region" description="Helical" evidence="3">
    <location>
        <begin position="413"/>
        <end position="430"/>
    </location>
</feature>
<feature type="compositionally biased region" description="Polar residues" evidence="2">
    <location>
        <begin position="1"/>
        <end position="15"/>
    </location>
</feature>
<dbReference type="AlphaFoldDB" id="A0A9W7EYG9"/>
<sequence length="682" mass="76554">MTSKILPLQDNTGLTESGKLLKSTHQHAEHDAEVKLLQEELAAEKRANKELAAANKALTVAVARQSQPQVNSSSSSIPFQAEKDTQQVGSSIAGATSSIPLKDDLQMLLVLLREVMRPRKLVSSLPSCEKAAHLTQPDCIALAKGFDYLSKTSESNEDAVGKYFERYPAMREMSERNPIFEELLCLTSLRLANDAKKYAAVRLFGGAALSTFDTLTDIYMIYIYYSTGESGFAKASLISLLMNIAIQLAIVFLQNMRQSKQRMFKEMMYVLTFTKPGIDAYRVVIGTEHEVGAMLGPKNEMMFMKCTELLTEAIPGTVIQTYAFLTGPSQSSVAVFSLVMSVFTAAFTSTGISFDKDLDKLGRDNNAGFYGYVPDRTKKKVQVFVAMFLISACHLTAKALACALCAIEGASTVVIYLGMEIAFYFAYKLSRQDFYYWVPIYGILGVIVSFVARLTVKIIVDFTGNLHMRHPYELGGAYWAFTILSTPIACFYFGSRYLAFVDNEAEMAELSMVLNSTQVYSMIGGLLVLQVTTFAVFLRTINPEYIHTFYSTRTGNDDAMGYFLKHEDDVRKRCIFDENKHKWIRIRQDVVKWVNEKIPEWNEAQPEWWDARKKAAIPDWAVLDKELLKSIRSEEVVKVQEKRRNSIINIAPEEQEMSPNNAGAIRRRSILADAKKVASEND</sequence>
<feature type="transmembrane region" description="Helical" evidence="3">
    <location>
        <begin position="477"/>
        <end position="499"/>
    </location>
</feature>
<dbReference type="Proteomes" id="UP001165085">
    <property type="component" value="Unassembled WGS sequence"/>
</dbReference>
<gene>
    <name evidence="4" type="ORF">TrST_g14208</name>
</gene>
<feature type="coiled-coil region" evidence="1">
    <location>
        <begin position="27"/>
        <end position="57"/>
    </location>
</feature>
<reference evidence="5" key="1">
    <citation type="journal article" date="2023" name="Commun. Biol.">
        <title>Genome analysis of Parmales, the sister group of diatoms, reveals the evolutionary specialization of diatoms from phago-mixotrophs to photoautotrophs.</title>
        <authorList>
            <person name="Ban H."/>
            <person name="Sato S."/>
            <person name="Yoshikawa S."/>
            <person name="Yamada K."/>
            <person name="Nakamura Y."/>
            <person name="Ichinomiya M."/>
            <person name="Sato N."/>
            <person name="Blanc-Mathieu R."/>
            <person name="Endo H."/>
            <person name="Kuwata A."/>
            <person name="Ogata H."/>
        </authorList>
    </citation>
    <scope>NUCLEOTIDE SEQUENCE [LARGE SCALE GENOMIC DNA]</scope>
    <source>
        <strain evidence="5">NIES 3701</strain>
    </source>
</reference>
<keyword evidence="1" id="KW-0175">Coiled coil</keyword>
<evidence type="ECO:0000256" key="1">
    <source>
        <dbReference type="SAM" id="Coils"/>
    </source>
</evidence>
<proteinExistence type="predicted"/>
<feature type="transmembrane region" description="Helical" evidence="3">
    <location>
        <begin position="199"/>
        <end position="225"/>
    </location>
</feature>
<evidence type="ECO:0000313" key="5">
    <source>
        <dbReference type="Proteomes" id="UP001165085"/>
    </source>
</evidence>
<comment type="caution">
    <text evidence="4">The sequence shown here is derived from an EMBL/GenBank/DDBJ whole genome shotgun (WGS) entry which is preliminary data.</text>
</comment>
<feature type="region of interest" description="Disordered" evidence="2">
    <location>
        <begin position="1"/>
        <end position="27"/>
    </location>
</feature>
<accession>A0A9W7EYG9</accession>
<keyword evidence="3" id="KW-1133">Transmembrane helix</keyword>
<name>A0A9W7EYG9_9STRA</name>
<keyword evidence="3" id="KW-0472">Membrane</keyword>
<keyword evidence="5" id="KW-1185">Reference proteome</keyword>
<feature type="transmembrane region" description="Helical" evidence="3">
    <location>
        <begin position="519"/>
        <end position="538"/>
    </location>
</feature>
<keyword evidence="3" id="KW-0812">Transmembrane</keyword>
<evidence type="ECO:0000256" key="3">
    <source>
        <dbReference type="SAM" id="Phobius"/>
    </source>
</evidence>
<dbReference type="EMBL" id="BRXY01000468">
    <property type="protein sequence ID" value="GMH96453.1"/>
    <property type="molecule type" value="Genomic_DNA"/>
</dbReference>
<evidence type="ECO:0000313" key="4">
    <source>
        <dbReference type="EMBL" id="GMH96453.1"/>
    </source>
</evidence>
<feature type="transmembrane region" description="Helical" evidence="3">
    <location>
        <begin position="231"/>
        <end position="253"/>
    </location>
</feature>
<feature type="transmembrane region" description="Helical" evidence="3">
    <location>
        <begin position="436"/>
        <end position="456"/>
    </location>
</feature>
<evidence type="ECO:0000256" key="2">
    <source>
        <dbReference type="SAM" id="MobiDB-lite"/>
    </source>
</evidence>
<organism evidence="4 5">
    <name type="scientific">Triparma strigata</name>
    <dbReference type="NCBI Taxonomy" id="1606541"/>
    <lineage>
        <taxon>Eukaryota</taxon>
        <taxon>Sar</taxon>
        <taxon>Stramenopiles</taxon>
        <taxon>Ochrophyta</taxon>
        <taxon>Bolidophyceae</taxon>
        <taxon>Parmales</taxon>
        <taxon>Triparmaceae</taxon>
        <taxon>Triparma</taxon>
    </lineage>
</organism>